<dbReference type="InterPro" id="IPR009577">
    <property type="entry name" value="Sm_multidrug_ex"/>
</dbReference>
<keyword evidence="1" id="KW-1133">Transmembrane helix</keyword>
<protein>
    <recommendedName>
        <fullName evidence="3">Ligand-binding protein SH3</fullName>
    </recommendedName>
</protein>
<keyword evidence="1" id="KW-0472">Membrane</keyword>
<dbReference type="Pfam" id="PF06695">
    <property type="entry name" value="Sm_multidrug_ex"/>
    <property type="match status" value="1"/>
</dbReference>
<dbReference type="AlphaFoldDB" id="A0A0F9XTZ7"/>
<evidence type="ECO:0000256" key="1">
    <source>
        <dbReference type="SAM" id="Phobius"/>
    </source>
</evidence>
<comment type="caution">
    <text evidence="2">The sequence shown here is derived from an EMBL/GenBank/DDBJ whole genome shotgun (WGS) entry which is preliminary data.</text>
</comment>
<gene>
    <name evidence="2" type="ORF">LCGC14_0103810</name>
</gene>
<dbReference type="EMBL" id="LAZR01000029">
    <property type="protein sequence ID" value="KKO02927.1"/>
    <property type="molecule type" value="Genomic_DNA"/>
</dbReference>
<name>A0A0F9XTZ7_9ZZZZ</name>
<accession>A0A0F9XTZ7</accession>
<evidence type="ECO:0008006" key="3">
    <source>
        <dbReference type="Google" id="ProtNLM"/>
    </source>
</evidence>
<sequence length="142" mass="15782">MSPVVELRGSIPMALEVYKMPVWSAYLFSVLGNLVPLILIISIFSPVSRFLSKKFGFFDQFFTWIFIHTRKIHQSKFEKWGKNLTVIILVAIPIPFIGGWTGAIAAFVFGISFKKALPLIIIGSSLAGIIVIILTLGISKLI</sequence>
<feature type="transmembrane region" description="Helical" evidence="1">
    <location>
        <begin position="23"/>
        <end position="44"/>
    </location>
</feature>
<evidence type="ECO:0000313" key="2">
    <source>
        <dbReference type="EMBL" id="KKO02927.1"/>
    </source>
</evidence>
<reference evidence="2" key="1">
    <citation type="journal article" date="2015" name="Nature">
        <title>Complex archaea that bridge the gap between prokaryotes and eukaryotes.</title>
        <authorList>
            <person name="Spang A."/>
            <person name="Saw J.H."/>
            <person name="Jorgensen S.L."/>
            <person name="Zaremba-Niedzwiedzka K."/>
            <person name="Martijn J."/>
            <person name="Lind A.E."/>
            <person name="van Eijk R."/>
            <person name="Schleper C."/>
            <person name="Guy L."/>
            <person name="Ettema T.J."/>
        </authorList>
    </citation>
    <scope>NUCLEOTIDE SEQUENCE</scope>
</reference>
<organism evidence="2">
    <name type="scientific">marine sediment metagenome</name>
    <dbReference type="NCBI Taxonomy" id="412755"/>
    <lineage>
        <taxon>unclassified sequences</taxon>
        <taxon>metagenomes</taxon>
        <taxon>ecological metagenomes</taxon>
    </lineage>
</organism>
<feature type="transmembrane region" description="Helical" evidence="1">
    <location>
        <begin position="84"/>
        <end position="111"/>
    </location>
</feature>
<feature type="transmembrane region" description="Helical" evidence="1">
    <location>
        <begin position="117"/>
        <end position="138"/>
    </location>
</feature>
<proteinExistence type="predicted"/>
<dbReference type="PANTHER" id="PTHR36007">
    <property type="entry name" value="TRANSPORT PROTEIN-RELATED"/>
    <property type="match status" value="1"/>
</dbReference>
<keyword evidence="1" id="KW-0812">Transmembrane</keyword>
<dbReference type="PANTHER" id="PTHR36007:SF2">
    <property type="entry name" value="TRANSPORT PROTEIN-RELATED"/>
    <property type="match status" value="1"/>
</dbReference>